<gene>
    <name evidence="2" type="ORF">AFUS01_LOCUS20700</name>
</gene>
<feature type="region of interest" description="Disordered" evidence="1">
    <location>
        <begin position="23"/>
        <end position="45"/>
    </location>
</feature>
<proteinExistence type="predicted"/>
<dbReference type="EMBL" id="CAJVCH010226063">
    <property type="protein sequence ID" value="CAG7732166.1"/>
    <property type="molecule type" value="Genomic_DNA"/>
</dbReference>
<organism evidence="2 3">
    <name type="scientific">Allacma fusca</name>
    <dbReference type="NCBI Taxonomy" id="39272"/>
    <lineage>
        <taxon>Eukaryota</taxon>
        <taxon>Metazoa</taxon>
        <taxon>Ecdysozoa</taxon>
        <taxon>Arthropoda</taxon>
        <taxon>Hexapoda</taxon>
        <taxon>Collembola</taxon>
        <taxon>Symphypleona</taxon>
        <taxon>Sminthuridae</taxon>
        <taxon>Allacma</taxon>
    </lineage>
</organism>
<dbReference type="AlphaFoldDB" id="A0A8J2KBE8"/>
<keyword evidence="3" id="KW-1185">Reference proteome</keyword>
<evidence type="ECO:0000256" key="1">
    <source>
        <dbReference type="SAM" id="MobiDB-lite"/>
    </source>
</evidence>
<name>A0A8J2KBE8_9HEXA</name>
<reference evidence="2" key="1">
    <citation type="submission" date="2021-06" db="EMBL/GenBank/DDBJ databases">
        <authorList>
            <person name="Hodson N. C."/>
            <person name="Mongue J. A."/>
            <person name="Jaron S. K."/>
        </authorList>
    </citation>
    <scope>NUCLEOTIDE SEQUENCE</scope>
</reference>
<evidence type="ECO:0000313" key="2">
    <source>
        <dbReference type="EMBL" id="CAG7732166.1"/>
    </source>
</evidence>
<dbReference type="Proteomes" id="UP000708208">
    <property type="component" value="Unassembled WGS sequence"/>
</dbReference>
<comment type="caution">
    <text evidence="2">The sequence shown here is derived from an EMBL/GenBank/DDBJ whole genome shotgun (WGS) entry which is preliminary data.</text>
</comment>
<sequence length="88" mass="9543">MGGANPDEIQSTLRLAGELFVSGEDNSVSSDEESSEEEESFTSDFARTKSGKALSVLRFLEFGSCQSLGSFHLYTTARNDDGLCRNPL</sequence>
<evidence type="ECO:0000313" key="3">
    <source>
        <dbReference type="Proteomes" id="UP000708208"/>
    </source>
</evidence>
<feature type="compositionally biased region" description="Acidic residues" evidence="1">
    <location>
        <begin position="30"/>
        <end position="41"/>
    </location>
</feature>
<protein>
    <submittedName>
        <fullName evidence="2">Uncharacterized protein</fullName>
    </submittedName>
</protein>
<accession>A0A8J2KBE8</accession>